<dbReference type="InterPro" id="IPR023214">
    <property type="entry name" value="HAD_sf"/>
</dbReference>
<comment type="function">
    <text evidence="9">This promotes the activity of RNA polymerase II.</text>
</comment>
<evidence type="ECO:0000256" key="6">
    <source>
        <dbReference type="ARBA" id="ARBA00040602"/>
    </source>
</evidence>
<dbReference type="FunFam" id="3.40.50.10190:FF:000007">
    <property type="entry name" value="RNA polymerase II subunit A C-terminal domain phosphatase"/>
    <property type="match status" value="1"/>
</dbReference>
<keyword evidence="5 9" id="KW-0539">Nucleus</keyword>
<reference evidence="13 14" key="1">
    <citation type="submission" date="2017-07" db="EMBL/GenBank/DDBJ databases">
        <authorList>
            <person name="Talla V."/>
            <person name="Backstrom N."/>
        </authorList>
    </citation>
    <scope>NUCLEOTIDE SEQUENCE [LARGE SCALE GENOMIC DNA]</scope>
</reference>
<dbReference type="PROSITE" id="PS50172">
    <property type="entry name" value="BRCT"/>
    <property type="match status" value="1"/>
</dbReference>
<dbReference type="GO" id="GO:0005634">
    <property type="term" value="C:nucleus"/>
    <property type="evidence" value="ECO:0007669"/>
    <property type="project" value="UniProtKB-SubCell"/>
</dbReference>
<comment type="catalytic activity">
    <reaction evidence="7 9">
        <text>O-phospho-L-seryl-[protein] + H2O = L-seryl-[protein] + phosphate</text>
        <dbReference type="Rhea" id="RHEA:20629"/>
        <dbReference type="Rhea" id="RHEA-COMP:9863"/>
        <dbReference type="Rhea" id="RHEA-COMP:11604"/>
        <dbReference type="ChEBI" id="CHEBI:15377"/>
        <dbReference type="ChEBI" id="CHEBI:29999"/>
        <dbReference type="ChEBI" id="CHEBI:43474"/>
        <dbReference type="ChEBI" id="CHEBI:83421"/>
        <dbReference type="EC" id="3.1.3.16"/>
    </reaction>
</comment>
<feature type="domain" description="BRCT" evidence="11">
    <location>
        <begin position="431"/>
        <end position="528"/>
    </location>
</feature>
<evidence type="ECO:0000256" key="10">
    <source>
        <dbReference type="SAM" id="MobiDB-lite"/>
    </source>
</evidence>
<dbReference type="PANTHER" id="PTHR23081">
    <property type="entry name" value="RNA POLYMERASE II CTD PHOSPHATASE"/>
    <property type="match status" value="1"/>
</dbReference>
<dbReference type="Gene3D" id="3.40.50.10190">
    <property type="entry name" value="BRCT domain"/>
    <property type="match status" value="1"/>
</dbReference>
<dbReference type="CDD" id="cd17729">
    <property type="entry name" value="BRCT_CTDP1"/>
    <property type="match status" value="1"/>
</dbReference>
<dbReference type="PANTHER" id="PTHR23081:SF36">
    <property type="entry name" value="RNA POLYMERASE II SUBUNIT A C-TERMINAL DOMAIN PHOSPHATASE"/>
    <property type="match status" value="1"/>
</dbReference>
<keyword evidence="3 9" id="KW-0378">Hydrolase</keyword>
<dbReference type="SMART" id="SM00577">
    <property type="entry name" value="CPDc"/>
    <property type="match status" value="1"/>
</dbReference>
<evidence type="ECO:0000256" key="7">
    <source>
        <dbReference type="ARBA" id="ARBA00047761"/>
    </source>
</evidence>
<gene>
    <name evidence="13" type="ORF">LSINAPIS_LOCUS8395</name>
</gene>
<dbReference type="SUPFAM" id="SSF51230">
    <property type="entry name" value="Single hybrid motif"/>
    <property type="match status" value="1"/>
</dbReference>
<evidence type="ECO:0000256" key="5">
    <source>
        <dbReference type="ARBA" id="ARBA00023242"/>
    </source>
</evidence>
<accession>A0A5E4QFG2</accession>
<comment type="catalytic activity">
    <reaction evidence="8 9">
        <text>O-phospho-L-threonyl-[protein] + H2O = L-threonyl-[protein] + phosphate</text>
        <dbReference type="Rhea" id="RHEA:47004"/>
        <dbReference type="Rhea" id="RHEA-COMP:11060"/>
        <dbReference type="Rhea" id="RHEA-COMP:11605"/>
        <dbReference type="ChEBI" id="CHEBI:15377"/>
        <dbReference type="ChEBI" id="CHEBI:30013"/>
        <dbReference type="ChEBI" id="CHEBI:43474"/>
        <dbReference type="ChEBI" id="CHEBI:61977"/>
        <dbReference type="EC" id="3.1.3.16"/>
    </reaction>
</comment>
<evidence type="ECO:0000256" key="8">
    <source>
        <dbReference type="ARBA" id="ARBA00048336"/>
    </source>
</evidence>
<dbReference type="SUPFAM" id="SSF52113">
    <property type="entry name" value="BRCT domain"/>
    <property type="match status" value="1"/>
</dbReference>
<sequence>MADKTMSISVPSEKPIKVEKWKVKQGAFVSQGQILFLYSDSSGNNSGFKKFKALRAGTILTIKVKEGDTAEPGTCLADLEGCKHPTVMKDMCAECGADLRVDERKKLEVAVVPMVHSVPELKVSEELAQKLGREDADRLLKDRKLVLLVDLDQTLVHTTNDDIPPNLKGVLHFFLRGPGSQGRWCHTRLRPRTKEFLESAAKIYELHVCTFGVRQYAHAIADLLDPEKKFFSHRILSRDECFDARTKSANLKALFPCGDNMVCIIDDREDVWRHATNLIHVRPYSFFQSTGDINAPPPLSDDKLKASEKNGSVLRQLPMLDSEPDKAGTGGSFKDKPTEDNLKEAKSTKVTEIESNAENKDINNLSNESSGEPDDPKWIETSDGQIEVEDSDDYLIYLEDILKRIHKQFYDMYDSLGQHQIPDLKFIIPEVKGQVLAGTSLVFSGLVPTHQKLETSRAFLVARGLGAEVTQDFTEKTTHLVAVRSGTAKVNTSRRMGEGKSKVQVVTPDWLWSCAERWERVDERLYPLQRGGQSSARRPPAHCSSPPPAPPPNTVAAIRKRTPSGRFMDTINPLLSFSSDDIADMDREVEDIFNESDESSSEEEKAITDDIDDEENIPEDRLLTLDTENSSQDR</sequence>
<evidence type="ECO:0000256" key="4">
    <source>
        <dbReference type="ARBA" id="ARBA00022912"/>
    </source>
</evidence>
<feature type="region of interest" description="Disordered" evidence="10">
    <location>
        <begin position="530"/>
        <end position="554"/>
    </location>
</feature>
<feature type="region of interest" description="Disordered" evidence="10">
    <location>
        <begin position="314"/>
        <end position="384"/>
    </location>
</feature>
<evidence type="ECO:0000259" key="12">
    <source>
        <dbReference type="PROSITE" id="PS50969"/>
    </source>
</evidence>
<dbReference type="InterPro" id="IPR011053">
    <property type="entry name" value="Single_hybrid_motif"/>
</dbReference>
<name>A0A5E4QFG2_9NEOP</name>
<dbReference type="Pfam" id="PF00533">
    <property type="entry name" value="BRCT"/>
    <property type="match status" value="1"/>
</dbReference>
<dbReference type="EMBL" id="FZQP02002990">
    <property type="protein sequence ID" value="VVC97019.1"/>
    <property type="molecule type" value="Genomic_DNA"/>
</dbReference>
<dbReference type="InterPro" id="IPR039189">
    <property type="entry name" value="Fcp1"/>
</dbReference>
<dbReference type="InterPro" id="IPR036420">
    <property type="entry name" value="BRCT_dom_sf"/>
</dbReference>
<dbReference type="InterPro" id="IPR015388">
    <property type="entry name" value="FCP1_C"/>
</dbReference>
<feature type="compositionally biased region" description="Acidic residues" evidence="10">
    <location>
        <begin position="586"/>
        <end position="601"/>
    </location>
</feature>
<dbReference type="Gene3D" id="3.40.50.1000">
    <property type="entry name" value="HAD superfamily/HAD-like"/>
    <property type="match status" value="1"/>
</dbReference>
<dbReference type="Proteomes" id="UP000324832">
    <property type="component" value="Unassembled WGS sequence"/>
</dbReference>
<dbReference type="SMART" id="SM00292">
    <property type="entry name" value="BRCT"/>
    <property type="match status" value="1"/>
</dbReference>
<organism evidence="13 14">
    <name type="scientific">Leptidea sinapis</name>
    <dbReference type="NCBI Taxonomy" id="189913"/>
    <lineage>
        <taxon>Eukaryota</taxon>
        <taxon>Metazoa</taxon>
        <taxon>Ecdysozoa</taxon>
        <taxon>Arthropoda</taxon>
        <taxon>Hexapoda</taxon>
        <taxon>Insecta</taxon>
        <taxon>Pterygota</taxon>
        <taxon>Neoptera</taxon>
        <taxon>Endopterygota</taxon>
        <taxon>Lepidoptera</taxon>
        <taxon>Glossata</taxon>
        <taxon>Ditrysia</taxon>
        <taxon>Papilionoidea</taxon>
        <taxon>Pieridae</taxon>
        <taxon>Dismorphiinae</taxon>
        <taxon>Leptidea</taxon>
    </lineage>
</organism>
<protein>
    <recommendedName>
        <fullName evidence="6 9">RNA polymerase II subunit A C-terminal domain phosphatase</fullName>
        <ecNumber evidence="2 9">3.1.3.16</ecNumber>
    </recommendedName>
</protein>
<evidence type="ECO:0000259" key="11">
    <source>
        <dbReference type="PROSITE" id="PS50172"/>
    </source>
</evidence>
<keyword evidence="4" id="KW-0904">Protein phosphatase</keyword>
<feature type="compositionally biased region" description="Basic and acidic residues" evidence="10">
    <location>
        <begin position="333"/>
        <end position="361"/>
    </location>
</feature>
<dbReference type="InterPro" id="IPR001357">
    <property type="entry name" value="BRCT_dom"/>
</dbReference>
<evidence type="ECO:0000256" key="9">
    <source>
        <dbReference type="RuleBase" id="RU366066"/>
    </source>
</evidence>
<dbReference type="Pfam" id="PF03031">
    <property type="entry name" value="NIF"/>
    <property type="match status" value="1"/>
</dbReference>
<evidence type="ECO:0000256" key="1">
    <source>
        <dbReference type="ARBA" id="ARBA00004123"/>
    </source>
</evidence>
<dbReference type="InterPro" id="IPR011947">
    <property type="entry name" value="FCP1_euk"/>
</dbReference>
<dbReference type="Pfam" id="PF09309">
    <property type="entry name" value="FCP1_C"/>
    <property type="match status" value="1"/>
</dbReference>
<dbReference type="Gene3D" id="2.40.50.100">
    <property type="match status" value="1"/>
</dbReference>
<dbReference type="NCBIfam" id="TIGR02250">
    <property type="entry name" value="FCP1_euk"/>
    <property type="match status" value="1"/>
</dbReference>
<dbReference type="SUPFAM" id="SSF56784">
    <property type="entry name" value="HAD-like"/>
    <property type="match status" value="1"/>
</dbReference>
<evidence type="ECO:0000256" key="3">
    <source>
        <dbReference type="ARBA" id="ARBA00022801"/>
    </source>
</evidence>
<evidence type="ECO:0000313" key="14">
    <source>
        <dbReference type="Proteomes" id="UP000324832"/>
    </source>
</evidence>
<keyword evidence="14" id="KW-1185">Reference proteome</keyword>
<evidence type="ECO:0000256" key="2">
    <source>
        <dbReference type="ARBA" id="ARBA00013081"/>
    </source>
</evidence>
<dbReference type="InterPro" id="IPR036412">
    <property type="entry name" value="HAD-like_sf"/>
</dbReference>
<dbReference type="Gene3D" id="1.10.287.10">
    <property type="entry name" value="S15/NS1, RNA-binding"/>
    <property type="match status" value="1"/>
</dbReference>
<feature type="domain" description="FCP1 homology" evidence="12">
    <location>
        <begin position="140"/>
        <end position="307"/>
    </location>
</feature>
<feature type="compositionally biased region" description="Low complexity" evidence="10">
    <location>
        <begin position="534"/>
        <end position="544"/>
    </location>
</feature>
<dbReference type="GO" id="GO:0008420">
    <property type="term" value="F:RNA polymerase II CTD heptapeptide repeat phosphatase activity"/>
    <property type="evidence" value="ECO:0007669"/>
    <property type="project" value="UniProtKB-UniRule"/>
</dbReference>
<proteinExistence type="predicted"/>
<dbReference type="PROSITE" id="PS50969">
    <property type="entry name" value="FCP1"/>
    <property type="match status" value="1"/>
</dbReference>
<dbReference type="InterPro" id="IPR004274">
    <property type="entry name" value="FCP1_dom"/>
</dbReference>
<dbReference type="AlphaFoldDB" id="A0A5E4QFG2"/>
<dbReference type="EC" id="3.1.3.16" evidence="2 9"/>
<feature type="region of interest" description="Disordered" evidence="10">
    <location>
        <begin position="586"/>
        <end position="634"/>
    </location>
</feature>
<evidence type="ECO:0000313" key="13">
    <source>
        <dbReference type="EMBL" id="VVC97019.1"/>
    </source>
</evidence>
<comment type="subcellular location">
    <subcellularLocation>
        <location evidence="1 9">Nucleus</location>
    </subcellularLocation>
</comment>
<dbReference type="CDD" id="cd07521">
    <property type="entry name" value="HAD_FCP1-like"/>
    <property type="match status" value="1"/>
</dbReference>